<keyword evidence="2" id="KW-1185">Reference proteome</keyword>
<evidence type="ECO:0000313" key="1">
    <source>
        <dbReference type="EMBL" id="EYB97303.1"/>
    </source>
</evidence>
<organism evidence="1 2">
    <name type="scientific">Ancylostoma ceylanicum</name>
    <dbReference type="NCBI Taxonomy" id="53326"/>
    <lineage>
        <taxon>Eukaryota</taxon>
        <taxon>Metazoa</taxon>
        <taxon>Ecdysozoa</taxon>
        <taxon>Nematoda</taxon>
        <taxon>Chromadorea</taxon>
        <taxon>Rhabditida</taxon>
        <taxon>Rhabditina</taxon>
        <taxon>Rhabditomorpha</taxon>
        <taxon>Strongyloidea</taxon>
        <taxon>Ancylostomatidae</taxon>
        <taxon>Ancylostomatinae</taxon>
        <taxon>Ancylostoma</taxon>
    </lineage>
</organism>
<proteinExistence type="predicted"/>
<reference evidence="2" key="1">
    <citation type="journal article" date="2015" name="Nat. Genet.">
        <title>The genome and transcriptome of the zoonotic hookworm Ancylostoma ceylanicum identify infection-specific gene families.</title>
        <authorList>
            <person name="Schwarz E.M."/>
            <person name="Hu Y."/>
            <person name="Antoshechkin I."/>
            <person name="Miller M.M."/>
            <person name="Sternberg P.W."/>
            <person name="Aroian R.V."/>
        </authorList>
    </citation>
    <scope>NUCLEOTIDE SEQUENCE</scope>
    <source>
        <strain evidence="2">HY135</strain>
    </source>
</reference>
<dbReference type="EMBL" id="JARK01001478">
    <property type="protein sequence ID" value="EYB97303.1"/>
    <property type="molecule type" value="Genomic_DNA"/>
</dbReference>
<gene>
    <name evidence="1" type="primary">Acey_s0142.g2347</name>
    <name evidence="1" type="ORF">Y032_0142g2347</name>
</gene>
<name>A0A016T2T1_9BILA</name>
<comment type="caution">
    <text evidence="1">The sequence shown here is derived from an EMBL/GenBank/DDBJ whole genome shotgun (WGS) entry which is preliminary data.</text>
</comment>
<dbReference type="OrthoDB" id="185659at2759"/>
<dbReference type="Proteomes" id="UP000024635">
    <property type="component" value="Unassembled WGS sequence"/>
</dbReference>
<sequence>MVCVCANMGLHHPCLSHVQWRPMILASQNTACRLCRATPPILTHSWCGTAELTGGILWCKDDRPPL</sequence>
<evidence type="ECO:0000313" key="2">
    <source>
        <dbReference type="Proteomes" id="UP000024635"/>
    </source>
</evidence>
<protein>
    <submittedName>
        <fullName evidence="1">Uncharacterized protein</fullName>
    </submittedName>
</protein>
<accession>A0A016T2T1</accession>
<dbReference type="AlphaFoldDB" id="A0A016T2T1"/>